<accession>A0A2X2SRN1</accession>
<gene>
    <name evidence="1" type="ORF">NCTC11545_01744</name>
</gene>
<name>A0A2X2SRN1_CAPOC</name>
<dbReference type="Gene3D" id="3.30.2310.20">
    <property type="entry name" value="RelE-like"/>
    <property type="match status" value="1"/>
</dbReference>
<dbReference type="EMBL" id="UAVS01000006">
    <property type="protein sequence ID" value="SQA94554.1"/>
    <property type="molecule type" value="Genomic_DNA"/>
</dbReference>
<dbReference type="Proteomes" id="UP000250169">
    <property type="component" value="Unassembled WGS sequence"/>
</dbReference>
<dbReference type="InterPro" id="IPR035093">
    <property type="entry name" value="RelE/ParE_toxin_dom_sf"/>
</dbReference>
<dbReference type="RefSeq" id="WP_111972923.1">
    <property type="nucleotide sequence ID" value="NZ_CP110228.1"/>
</dbReference>
<dbReference type="SUPFAM" id="SSF143011">
    <property type="entry name" value="RelE-like"/>
    <property type="match status" value="1"/>
</dbReference>
<reference evidence="1 2" key="1">
    <citation type="submission" date="2018-06" db="EMBL/GenBank/DDBJ databases">
        <authorList>
            <consortium name="Pathogen Informatics"/>
            <person name="Doyle S."/>
        </authorList>
    </citation>
    <scope>NUCLEOTIDE SEQUENCE [LARGE SCALE GENOMIC DNA]</scope>
    <source>
        <strain evidence="1 2">NCTC11545</strain>
    </source>
</reference>
<evidence type="ECO:0000313" key="2">
    <source>
        <dbReference type="Proteomes" id="UP000250169"/>
    </source>
</evidence>
<proteinExistence type="predicted"/>
<organism evidence="1 2">
    <name type="scientific">Capnocytophaga ochracea</name>
    <dbReference type="NCBI Taxonomy" id="1018"/>
    <lineage>
        <taxon>Bacteria</taxon>
        <taxon>Pseudomonadati</taxon>
        <taxon>Bacteroidota</taxon>
        <taxon>Flavobacteriia</taxon>
        <taxon>Flavobacteriales</taxon>
        <taxon>Flavobacteriaceae</taxon>
        <taxon>Capnocytophaga</taxon>
    </lineage>
</organism>
<evidence type="ECO:0000313" key="1">
    <source>
        <dbReference type="EMBL" id="SQA94554.1"/>
    </source>
</evidence>
<protein>
    <submittedName>
        <fullName evidence="1">Addiction module toxin, Txe/YoeB family</fullName>
    </submittedName>
</protein>
<dbReference type="AlphaFoldDB" id="A0A2X2SRN1"/>
<sequence length="108" mass="12499">MGKSLTETEESSSSTYTIELTQEAFKQLKEIKKNGLPSVKKRLERIFAEIAINPMDSNGFASAEKLKHFPNNEIWSRELSKKDRVVYEVFEDKKTVLVSRLLGHYFDK</sequence>